<dbReference type="PRINTS" id="PR00069">
    <property type="entry name" value="ALDKETRDTASE"/>
</dbReference>
<dbReference type="PROSITE" id="PS00198">
    <property type="entry name" value="4FE4S_FER_1"/>
    <property type="match status" value="1"/>
</dbReference>
<evidence type="ECO:0000259" key="4">
    <source>
        <dbReference type="PROSITE" id="PS51379"/>
    </source>
</evidence>
<evidence type="ECO:0000256" key="2">
    <source>
        <dbReference type="ARBA" id="ARBA00023004"/>
    </source>
</evidence>
<dbReference type="InterPro" id="IPR053135">
    <property type="entry name" value="AKR2_Oxidoreductase"/>
</dbReference>
<dbReference type="PROSITE" id="PS51379">
    <property type="entry name" value="4FE4S_FER_2"/>
    <property type="match status" value="1"/>
</dbReference>
<dbReference type="InterPro" id="IPR020471">
    <property type="entry name" value="AKR"/>
</dbReference>
<dbReference type="Pfam" id="PF00248">
    <property type="entry name" value="Aldo_ket_red"/>
    <property type="match status" value="1"/>
</dbReference>
<organism evidence="5 6">
    <name type="scientific">Dethiosulfovibrio marinus</name>
    <dbReference type="NCBI Taxonomy" id="133532"/>
    <lineage>
        <taxon>Bacteria</taxon>
        <taxon>Thermotogati</taxon>
        <taxon>Synergistota</taxon>
        <taxon>Synergistia</taxon>
        <taxon>Synergistales</taxon>
        <taxon>Dethiosulfovibrionaceae</taxon>
        <taxon>Dethiosulfovibrio</taxon>
    </lineage>
</organism>
<sequence>MILGRTGLSVTRSGFGALPVQRIPLEDAAELLREAFEKGINYFDTARAYTDSEEKIGKALSDVRDSIVISTKSHATTPQELREHVETSLATMKTDYVDILQFHNPKKVFLPGGEDGMYDALAELKDQGKVRFIGYTNHSLDRAMEAVRSGYYDTVQFPLNHLSAQRDVELVEECSKRNVGFIAMKGMSGGLITDARLSFAFLRQFDNVVPIWGMQKKSELEQFIELEAAPPSLEELQDLIDEDRKALSGDFCRSCGYCLPCPAGIDIPQAARMSLLLGRMPWQPFMSDEWRDKMEKIEGCIHCDHCKNHCPYGLDTPELLRKNLVFYREFYREKTGKKLP</sequence>
<keyword evidence="3" id="KW-0411">Iron-sulfur</keyword>
<proteinExistence type="predicted"/>
<comment type="caution">
    <text evidence="5">The sequence shown here is derived from an EMBL/GenBank/DDBJ whole genome shotgun (WGS) entry which is preliminary data.</text>
</comment>
<dbReference type="InterPro" id="IPR017900">
    <property type="entry name" value="4Fe4S_Fe_S_CS"/>
</dbReference>
<dbReference type="SUPFAM" id="SSF51430">
    <property type="entry name" value="NAD(P)-linked oxidoreductase"/>
    <property type="match status" value="1"/>
</dbReference>
<reference evidence="5 6" key="1">
    <citation type="submission" date="2022-01" db="EMBL/GenBank/DDBJ databases">
        <title>Dethiosulfovibrio faecalis sp. nov., a novel proteolytic, non-sulfur-reducing bacterium isolated from a marine aquaculture solid waste bioreactor.</title>
        <authorList>
            <person name="Grabowski S."/>
            <person name="Apolinario E."/>
            <person name="Schneider N."/>
            <person name="Marshall C.W."/>
            <person name="Sowers K.R."/>
        </authorList>
    </citation>
    <scope>NUCLEOTIDE SEQUENCE [LARGE SCALE GENOMIC DNA]</scope>
    <source>
        <strain evidence="5 6">DSM 12537</strain>
    </source>
</reference>
<dbReference type="InterPro" id="IPR036812">
    <property type="entry name" value="NAD(P)_OxRdtase_dom_sf"/>
</dbReference>
<protein>
    <submittedName>
        <fullName evidence="5">Aldo/keto reductase</fullName>
    </submittedName>
</protein>
<dbReference type="PANTHER" id="PTHR43312:SF1">
    <property type="entry name" value="NADP-DEPENDENT OXIDOREDUCTASE DOMAIN-CONTAINING PROTEIN"/>
    <property type="match status" value="1"/>
</dbReference>
<accession>A0ABS9EMG0</accession>
<dbReference type="EMBL" id="JAKGUD010000003">
    <property type="protein sequence ID" value="MCF4141909.1"/>
    <property type="molecule type" value="Genomic_DNA"/>
</dbReference>
<keyword evidence="1" id="KW-0479">Metal-binding</keyword>
<keyword evidence="6" id="KW-1185">Reference proteome</keyword>
<dbReference type="CDD" id="cd19100">
    <property type="entry name" value="AKR_unchar"/>
    <property type="match status" value="1"/>
</dbReference>
<dbReference type="Pfam" id="PF13534">
    <property type="entry name" value="Fer4_17"/>
    <property type="match status" value="1"/>
</dbReference>
<dbReference type="SUPFAM" id="SSF46548">
    <property type="entry name" value="alpha-helical ferredoxin"/>
    <property type="match status" value="1"/>
</dbReference>
<dbReference type="InterPro" id="IPR017896">
    <property type="entry name" value="4Fe4S_Fe-S-bd"/>
</dbReference>
<evidence type="ECO:0000256" key="1">
    <source>
        <dbReference type="ARBA" id="ARBA00022723"/>
    </source>
</evidence>
<dbReference type="PANTHER" id="PTHR43312">
    <property type="entry name" value="D-THREO-ALDOSE 1-DEHYDROGENASE"/>
    <property type="match status" value="1"/>
</dbReference>
<dbReference type="InterPro" id="IPR023210">
    <property type="entry name" value="NADP_OxRdtase_dom"/>
</dbReference>
<gene>
    <name evidence="5" type="ORF">L2W38_03650</name>
</gene>
<dbReference type="RefSeq" id="WP_236098910.1">
    <property type="nucleotide sequence ID" value="NZ_JAKGUD010000003.1"/>
</dbReference>
<keyword evidence="2" id="KW-0408">Iron</keyword>
<dbReference type="Proteomes" id="UP001200430">
    <property type="component" value="Unassembled WGS sequence"/>
</dbReference>
<evidence type="ECO:0000313" key="6">
    <source>
        <dbReference type="Proteomes" id="UP001200430"/>
    </source>
</evidence>
<evidence type="ECO:0000256" key="3">
    <source>
        <dbReference type="ARBA" id="ARBA00023014"/>
    </source>
</evidence>
<feature type="domain" description="4Fe-4S ferredoxin-type" evidence="4">
    <location>
        <begin position="290"/>
        <end position="322"/>
    </location>
</feature>
<name>A0ABS9EMG0_9BACT</name>
<dbReference type="Gene3D" id="3.20.20.100">
    <property type="entry name" value="NADP-dependent oxidoreductase domain"/>
    <property type="match status" value="1"/>
</dbReference>
<evidence type="ECO:0000313" key="5">
    <source>
        <dbReference type="EMBL" id="MCF4141909.1"/>
    </source>
</evidence>